<sequence length="338" mass="36597">MPQTQASTSSSSYSPWMLSLRAKALRTAASVAIGLQHYAAPAAPSPTTTEWIDATLGDRQGKNLIRLDIYHPDKPNGGKAIEGKGRPGMIVFHGGGFVIGNGTDDARWATAANDQLGAVVIAVSYRLAPEIPFPIPVEDCASSILHVSSNASRYGIDPSQLLIAGFSAGGNLAFASYHLLHFASNWKYSLPAPPPPIRGIVGFYPLLDYTRTREDKRETSIKPEFALPASLTHLFDTSYLPPGTDLRDPRVSPGIAPDEMIDRLPPVHLVLCEYDMLCSEGLDFKGRLEKREKVVSCGVVEGEKHGWDRPPPLTPKPTVAVEYAEALSEVKKWLQAGS</sequence>
<dbReference type="SUPFAM" id="SSF53474">
    <property type="entry name" value="alpha/beta-Hydrolases"/>
    <property type="match status" value="1"/>
</dbReference>
<dbReference type="InterPro" id="IPR029058">
    <property type="entry name" value="AB_hydrolase_fold"/>
</dbReference>
<dbReference type="InterPro" id="IPR050300">
    <property type="entry name" value="GDXG_lipolytic_enzyme"/>
</dbReference>
<comment type="caution">
    <text evidence="3">The sequence shown here is derived from an EMBL/GenBank/DDBJ whole genome shotgun (WGS) entry which is preliminary data.</text>
</comment>
<accession>A0AAW0YWL8</accession>
<dbReference type="AlphaFoldDB" id="A0AAW0YWL8"/>
<dbReference type="Gene3D" id="3.40.50.1820">
    <property type="entry name" value="alpha/beta hydrolase"/>
    <property type="match status" value="1"/>
</dbReference>
<dbReference type="EMBL" id="JBCAWK010000006">
    <property type="protein sequence ID" value="KAK8854503.1"/>
    <property type="molecule type" value="Genomic_DNA"/>
</dbReference>
<feature type="domain" description="Alpha/beta hydrolase fold-3" evidence="2">
    <location>
        <begin position="90"/>
        <end position="307"/>
    </location>
</feature>
<keyword evidence="4" id="KW-1185">Reference proteome</keyword>
<proteinExistence type="predicted"/>
<dbReference type="RefSeq" id="XP_066802741.1">
    <property type="nucleotide sequence ID" value="XM_066946349.1"/>
</dbReference>
<dbReference type="Pfam" id="PF07859">
    <property type="entry name" value="Abhydrolase_3"/>
    <property type="match status" value="1"/>
</dbReference>
<dbReference type="Proteomes" id="UP001388673">
    <property type="component" value="Unassembled WGS sequence"/>
</dbReference>
<organism evidence="3 4">
    <name type="scientific">Kwoniella newhampshirensis</name>
    <dbReference type="NCBI Taxonomy" id="1651941"/>
    <lineage>
        <taxon>Eukaryota</taxon>
        <taxon>Fungi</taxon>
        <taxon>Dikarya</taxon>
        <taxon>Basidiomycota</taxon>
        <taxon>Agaricomycotina</taxon>
        <taxon>Tremellomycetes</taxon>
        <taxon>Tremellales</taxon>
        <taxon>Cryptococcaceae</taxon>
        <taxon>Kwoniella</taxon>
    </lineage>
</organism>
<evidence type="ECO:0000256" key="1">
    <source>
        <dbReference type="ARBA" id="ARBA00022801"/>
    </source>
</evidence>
<name>A0AAW0YWL8_9TREE</name>
<dbReference type="PANTHER" id="PTHR48081:SF8">
    <property type="entry name" value="ALPHA_BETA HYDROLASE FOLD-3 DOMAIN-CONTAINING PROTEIN-RELATED"/>
    <property type="match status" value="1"/>
</dbReference>
<protein>
    <recommendedName>
        <fullName evidence="2">Alpha/beta hydrolase fold-3 domain-containing protein</fullName>
    </recommendedName>
</protein>
<keyword evidence="1" id="KW-0378">Hydrolase</keyword>
<evidence type="ECO:0000313" key="3">
    <source>
        <dbReference type="EMBL" id="KAK8854503.1"/>
    </source>
</evidence>
<dbReference type="GO" id="GO:0016787">
    <property type="term" value="F:hydrolase activity"/>
    <property type="evidence" value="ECO:0007669"/>
    <property type="project" value="UniProtKB-KW"/>
</dbReference>
<dbReference type="KEGG" id="kne:92180500"/>
<dbReference type="InterPro" id="IPR013094">
    <property type="entry name" value="AB_hydrolase_3"/>
</dbReference>
<dbReference type="GeneID" id="92180500"/>
<dbReference type="PANTHER" id="PTHR48081">
    <property type="entry name" value="AB HYDROLASE SUPERFAMILY PROTEIN C4A8.06C"/>
    <property type="match status" value="1"/>
</dbReference>
<reference evidence="3 4" key="1">
    <citation type="journal article" date="2024" name="bioRxiv">
        <title>Comparative genomics of Cryptococcus and Kwoniella reveals pathogenesis evolution and contrasting karyotype dynamics via intercentromeric recombination or chromosome fusion.</title>
        <authorList>
            <person name="Coelho M.A."/>
            <person name="David-Palma M."/>
            <person name="Shea T."/>
            <person name="Bowers K."/>
            <person name="McGinley-Smith S."/>
            <person name="Mohammad A.W."/>
            <person name="Gnirke A."/>
            <person name="Yurkov A.M."/>
            <person name="Nowrousian M."/>
            <person name="Sun S."/>
            <person name="Cuomo C.A."/>
            <person name="Heitman J."/>
        </authorList>
    </citation>
    <scope>NUCLEOTIDE SEQUENCE [LARGE SCALE GENOMIC DNA]</scope>
    <source>
        <strain evidence="3 4">CBS 13917</strain>
    </source>
</reference>
<gene>
    <name evidence="3" type="ORF">IAR55_003242</name>
</gene>
<evidence type="ECO:0000313" key="4">
    <source>
        <dbReference type="Proteomes" id="UP001388673"/>
    </source>
</evidence>
<evidence type="ECO:0000259" key="2">
    <source>
        <dbReference type="Pfam" id="PF07859"/>
    </source>
</evidence>